<dbReference type="PANTHER" id="PTHR30273">
    <property type="entry name" value="PERIPLASMIC SIGNAL SENSOR AND SIGMA FACTOR ACTIVATOR FECR-RELATED"/>
    <property type="match status" value="1"/>
</dbReference>
<dbReference type="InterPro" id="IPR006860">
    <property type="entry name" value="FecR"/>
</dbReference>
<dbReference type="GO" id="GO:0016989">
    <property type="term" value="F:sigma factor antagonist activity"/>
    <property type="evidence" value="ECO:0007669"/>
    <property type="project" value="TreeGrafter"/>
</dbReference>
<gene>
    <name evidence="4" type="ORF">G5B37_06335</name>
</gene>
<protein>
    <submittedName>
        <fullName evidence="4">FecR family protein</fullName>
    </submittedName>
</protein>
<evidence type="ECO:0000313" key="5">
    <source>
        <dbReference type="Proteomes" id="UP000505306"/>
    </source>
</evidence>
<dbReference type="EMBL" id="CP049057">
    <property type="protein sequence ID" value="QIE59190.1"/>
    <property type="molecule type" value="Genomic_DNA"/>
</dbReference>
<dbReference type="InterPro" id="IPR012373">
    <property type="entry name" value="Ferrdict_sens_TM"/>
</dbReference>
<keyword evidence="1" id="KW-0472">Membrane</keyword>
<dbReference type="Proteomes" id="UP000505306">
    <property type="component" value="Chromosome"/>
</dbReference>
<evidence type="ECO:0000313" key="4">
    <source>
        <dbReference type="EMBL" id="QIE59190.1"/>
    </source>
</evidence>
<accession>A0A6G6GL26</accession>
<name>A0A6G6GL26_9FLAO</name>
<proteinExistence type="predicted"/>
<sequence length="303" mass="33726">MDKNVLDKWLDGTHTAEELKALEQDPTFAAYRKIDRFAKQIELPPFDTEGSLASIKEKLANSQRKKPKVRVLPALLKIAAVLALVLVSYVFINALPTTINTQLAETTTLTLPDTSEILLNENSEISYQKNSWNENRMLSLNGEAYFKVAKGETFTVNTPQGTITVLGTQFNVTATNNTFQVHCYEGLVAVTYNNETIKLPAGNGVTVTNEILEQTKVFVNKPEWHGNESSYDNVRITDVLKDLEQNYNTTVSTQNIDVTLRFTGSYTHTDLEAALQTITLPLGLTYAIESEDSVIISTAKNKE</sequence>
<keyword evidence="5" id="KW-1185">Reference proteome</keyword>
<dbReference type="InterPro" id="IPR032508">
    <property type="entry name" value="FecR_C"/>
</dbReference>
<keyword evidence="1" id="KW-0812">Transmembrane</keyword>
<feature type="domain" description="Protein FecR C-terminal" evidence="3">
    <location>
        <begin position="231"/>
        <end position="295"/>
    </location>
</feature>
<evidence type="ECO:0000259" key="3">
    <source>
        <dbReference type="Pfam" id="PF16344"/>
    </source>
</evidence>
<dbReference type="Gene3D" id="2.60.120.1440">
    <property type="match status" value="1"/>
</dbReference>
<dbReference type="KEGG" id="mgel:G5B37_06335"/>
<dbReference type="PANTHER" id="PTHR30273:SF2">
    <property type="entry name" value="PROTEIN FECR"/>
    <property type="match status" value="1"/>
</dbReference>
<keyword evidence="1" id="KW-1133">Transmembrane helix</keyword>
<organism evidence="4 5">
    <name type="scientific">Rasiella rasia</name>
    <dbReference type="NCBI Taxonomy" id="2744027"/>
    <lineage>
        <taxon>Bacteria</taxon>
        <taxon>Pseudomonadati</taxon>
        <taxon>Bacteroidota</taxon>
        <taxon>Flavobacteriia</taxon>
        <taxon>Flavobacteriales</taxon>
        <taxon>Flavobacteriaceae</taxon>
        <taxon>Rasiella</taxon>
    </lineage>
</organism>
<evidence type="ECO:0000259" key="2">
    <source>
        <dbReference type="Pfam" id="PF04773"/>
    </source>
</evidence>
<dbReference type="AlphaFoldDB" id="A0A6G6GL26"/>
<feature type="domain" description="FecR protein" evidence="2">
    <location>
        <begin position="98"/>
        <end position="188"/>
    </location>
</feature>
<reference evidence="4 5" key="1">
    <citation type="submission" date="2020-02" db="EMBL/GenBank/DDBJ databases">
        <title>Complete genome sequence of Flavobacteriaceae bacterium.</title>
        <authorList>
            <person name="Kim S.-J."/>
            <person name="Kim Y.-S."/>
            <person name="Kim K.-H."/>
        </authorList>
    </citation>
    <scope>NUCLEOTIDE SEQUENCE [LARGE SCALE GENOMIC DNA]</scope>
    <source>
        <strain evidence="4 5">RR4-40</strain>
    </source>
</reference>
<dbReference type="Gene3D" id="3.55.50.30">
    <property type="match status" value="1"/>
</dbReference>
<dbReference type="PIRSF" id="PIRSF018266">
    <property type="entry name" value="FecR"/>
    <property type="match status" value="1"/>
</dbReference>
<dbReference type="Pfam" id="PF16344">
    <property type="entry name" value="FecR_C"/>
    <property type="match status" value="1"/>
</dbReference>
<evidence type="ECO:0000256" key="1">
    <source>
        <dbReference type="SAM" id="Phobius"/>
    </source>
</evidence>
<feature type="transmembrane region" description="Helical" evidence="1">
    <location>
        <begin position="74"/>
        <end position="92"/>
    </location>
</feature>
<dbReference type="Pfam" id="PF04773">
    <property type="entry name" value="FecR"/>
    <property type="match status" value="1"/>
</dbReference>
<dbReference type="RefSeq" id="WP_164679219.1">
    <property type="nucleotide sequence ID" value="NZ_CP049057.1"/>
</dbReference>